<dbReference type="PANTHER" id="PTHR30349">
    <property type="entry name" value="PHAGE INTEGRASE-RELATED"/>
    <property type="match status" value="1"/>
</dbReference>
<dbReference type="GO" id="GO:0015074">
    <property type="term" value="P:DNA integration"/>
    <property type="evidence" value="ECO:0007669"/>
    <property type="project" value="InterPro"/>
</dbReference>
<dbReference type="EMBL" id="BFBB01000002">
    <property type="protein sequence ID" value="GBF49305.1"/>
    <property type="molecule type" value="Genomic_DNA"/>
</dbReference>
<accession>A0A2P2DXE0</accession>
<dbReference type="AlphaFoldDB" id="A0A2P2DXE0"/>
<dbReference type="InterPro" id="IPR013762">
    <property type="entry name" value="Integrase-like_cat_sf"/>
</dbReference>
<feature type="domain" description="Tyr recombinase" evidence="2">
    <location>
        <begin position="68"/>
        <end position="257"/>
    </location>
</feature>
<proteinExistence type="predicted"/>
<sequence>MQFCSYCRKHPKDVLTEDIFAYLHALLAKQSLSEAHIRGIQQSLLFYFKGIRKSCPDLRFPRMKRSLRLPEVLSESEVLALCQVLKNPKHRLLLQLAYSSGLRVSEVVQLRFSQIDFDRKVIRIKQAKGKKDRVGLLANSLSQDLSQYKNLLRMYEQLQSSRIRTAKERPADWIFPGQKGTQHLSIRTAERIFEIAKERCGITKPVSFHSLRHAFATHLLEQGTDVRVIQALLGHESLRTTQIYTKVAKRQLERVKSPLDRILGDF</sequence>
<dbReference type="PANTHER" id="PTHR30349:SF64">
    <property type="entry name" value="PROPHAGE INTEGRASE INTD-RELATED"/>
    <property type="match status" value="1"/>
</dbReference>
<dbReference type="InterPro" id="IPR002104">
    <property type="entry name" value="Integrase_catalytic"/>
</dbReference>
<evidence type="ECO:0000256" key="1">
    <source>
        <dbReference type="ARBA" id="ARBA00023172"/>
    </source>
</evidence>
<dbReference type="Pfam" id="PF00589">
    <property type="entry name" value="Phage_integrase"/>
    <property type="match status" value="1"/>
</dbReference>
<dbReference type="GO" id="GO:0006310">
    <property type="term" value="P:DNA recombination"/>
    <property type="evidence" value="ECO:0007669"/>
    <property type="project" value="UniProtKB-KW"/>
</dbReference>
<keyword evidence="4" id="KW-1185">Reference proteome</keyword>
<dbReference type="Proteomes" id="UP000245133">
    <property type="component" value="Unassembled WGS sequence"/>
</dbReference>
<dbReference type="InterPro" id="IPR050090">
    <property type="entry name" value="Tyrosine_recombinase_XerCD"/>
</dbReference>
<keyword evidence="1" id="KW-0233">DNA recombination</keyword>
<evidence type="ECO:0000313" key="3">
    <source>
        <dbReference type="EMBL" id="GBF49305.1"/>
    </source>
</evidence>
<reference evidence="3 4" key="1">
    <citation type="submission" date="2018-02" db="EMBL/GenBank/DDBJ databases">
        <title>Novel Leptospira species isolated from soil and water in Japan.</title>
        <authorList>
            <person name="Nakao R."/>
            <person name="Masuzawa T."/>
        </authorList>
    </citation>
    <scope>NUCLEOTIDE SEQUENCE [LARGE SCALE GENOMIC DNA]</scope>
    <source>
        <strain evidence="3 4">YH101</strain>
    </source>
</reference>
<organism evidence="3 4">
    <name type="scientific">Leptospira ryugenii</name>
    <dbReference type="NCBI Taxonomy" id="1917863"/>
    <lineage>
        <taxon>Bacteria</taxon>
        <taxon>Pseudomonadati</taxon>
        <taxon>Spirochaetota</taxon>
        <taxon>Spirochaetia</taxon>
        <taxon>Leptospirales</taxon>
        <taxon>Leptospiraceae</taxon>
        <taxon>Leptospira</taxon>
    </lineage>
</organism>
<protein>
    <submittedName>
        <fullName evidence="3">Site-specific recombinase, phage integrase family</fullName>
    </submittedName>
</protein>
<evidence type="ECO:0000313" key="4">
    <source>
        <dbReference type="Proteomes" id="UP000245133"/>
    </source>
</evidence>
<dbReference type="InterPro" id="IPR011010">
    <property type="entry name" value="DNA_brk_join_enz"/>
</dbReference>
<dbReference type="PROSITE" id="PS51898">
    <property type="entry name" value="TYR_RECOMBINASE"/>
    <property type="match status" value="1"/>
</dbReference>
<gene>
    <name evidence="3" type="ORF">LPTSP4_08160</name>
</gene>
<evidence type="ECO:0000259" key="2">
    <source>
        <dbReference type="PROSITE" id="PS51898"/>
    </source>
</evidence>
<comment type="caution">
    <text evidence="3">The sequence shown here is derived from an EMBL/GenBank/DDBJ whole genome shotgun (WGS) entry which is preliminary data.</text>
</comment>
<dbReference type="Gene3D" id="1.10.443.10">
    <property type="entry name" value="Intergrase catalytic core"/>
    <property type="match status" value="1"/>
</dbReference>
<dbReference type="GO" id="GO:0003677">
    <property type="term" value="F:DNA binding"/>
    <property type="evidence" value="ECO:0007669"/>
    <property type="project" value="InterPro"/>
</dbReference>
<dbReference type="SUPFAM" id="SSF56349">
    <property type="entry name" value="DNA breaking-rejoining enzymes"/>
    <property type="match status" value="1"/>
</dbReference>
<name>A0A2P2DXE0_9LEPT</name>